<reference evidence="5" key="1">
    <citation type="submission" date="2017-02" db="EMBL/GenBank/DDBJ databases">
        <authorList>
            <person name="Varghese N."/>
            <person name="Submissions S."/>
        </authorList>
    </citation>
    <scope>NUCLEOTIDE SEQUENCE [LARGE SCALE GENOMIC DNA]</scope>
    <source>
        <strain evidence="5">USBA 833</strain>
    </source>
</reference>
<evidence type="ECO:0000256" key="2">
    <source>
        <dbReference type="PROSITE-ProRule" id="PRU00703"/>
    </source>
</evidence>
<dbReference type="InterPro" id="IPR046342">
    <property type="entry name" value="CBS_dom_sf"/>
</dbReference>
<dbReference type="AlphaFoldDB" id="A0A1T4YAA0"/>
<dbReference type="Proteomes" id="UP000190105">
    <property type="component" value="Unassembled WGS sequence"/>
</dbReference>
<sequence length="435" mass="48322">MSKHEDIIKYIRSLKVGTKISVRFIASELNVSDGTAYRAIKDAETLGIVTTVPRVGTVRIEKVEKRNIESLNYAEVVNIVEGTVLGGKDYLYKTLNKFVIGAMTTDMMKKYITPGNLLIVGNREDAQKLALENGCAVLITGGFGCSDEIKNLSNEKELPIISCSYDTFTTASMINKAISENLIKKDIILIEDIMKTDVEYVKTNNTIGDLKEKIKRTKHGRFPVIDKFERVAGIITIKDISPDVKDEEMVINFMTSNPITLTPKTSVAYAAHIMVWEGIELVPIVEDKKLVGVISREDVIVALQYINKQPQVGETIEDMVLKNFTYVNTDKGLKFTGKIVPEMLSSIGTASYNVLTFIMSTIGTIALAQRNHLNITVDSFTVFYVKPVQMDSTVVVNAHIIDTGRNLSKVEIEMIIDKSKELVGKALLSAKVLRK</sequence>
<dbReference type="InterPro" id="IPR036390">
    <property type="entry name" value="WH_DNA-bd_sf"/>
</dbReference>
<evidence type="ECO:0000313" key="5">
    <source>
        <dbReference type="Proteomes" id="UP000190105"/>
    </source>
</evidence>
<accession>A0A1T4YAA0</accession>
<dbReference type="PROSITE" id="PS51371">
    <property type="entry name" value="CBS"/>
    <property type="match status" value="2"/>
</dbReference>
<feature type="domain" description="CBS" evidence="3">
    <location>
        <begin position="194"/>
        <end position="250"/>
    </location>
</feature>
<dbReference type="Pfam" id="PF00571">
    <property type="entry name" value="CBS"/>
    <property type="match status" value="2"/>
</dbReference>
<dbReference type="InterPro" id="IPR006683">
    <property type="entry name" value="Thioestr_dom"/>
</dbReference>
<dbReference type="InterPro" id="IPR028979">
    <property type="entry name" value="Ser_kin/Pase_Hpr-like_N_sf"/>
</dbReference>
<dbReference type="EMBL" id="FUYH01000029">
    <property type="protein sequence ID" value="SKA98448.1"/>
    <property type="molecule type" value="Genomic_DNA"/>
</dbReference>
<keyword evidence="1 2" id="KW-0129">CBS domain</keyword>
<dbReference type="RefSeq" id="WP_078697557.1">
    <property type="nucleotide sequence ID" value="NZ_FUYH01000029.1"/>
</dbReference>
<evidence type="ECO:0000313" key="4">
    <source>
        <dbReference type="EMBL" id="SKA98448.1"/>
    </source>
</evidence>
<dbReference type="OrthoDB" id="1790451at2"/>
<dbReference type="InterPro" id="IPR010766">
    <property type="entry name" value="DRTGG"/>
</dbReference>
<dbReference type="SUPFAM" id="SSF54631">
    <property type="entry name" value="CBS-domain pair"/>
    <property type="match status" value="1"/>
</dbReference>
<organism evidence="4 5">
    <name type="scientific">Caloramator quimbayensis</name>
    <dbReference type="NCBI Taxonomy" id="1147123"/>
    <lineage>
        <taxon>Bacteria</taxon>
        <taxon>Bacillati</taxon>
        <taxon>Bacillota</taxon>
        <taxon>Clostridia</taxon>
        <taxon>Eubacteriales</taxon>
        <taxon>Clostridiaceae</taxon>
        <taxon>Caloramator</taxon>
    </lineage>
</organism>
<name>A0A1T4YAA0_9CLOT</name>
<proteinExistence type="predicted"/>
<dbReference type="Gene3D" id="1.10.10.10">
    <property type="entry name" value="Winged helix-like DNA-binding domain superfamily/Winged helix DNA-binding domain"/>
    <property type="match status" value="1"/>
</dbReference>
<dbReference type="InterPro" id="IPR000644">
    <property type="entry name" value="CBS_dom"/>
</dbReference>
<dbReference type="Gene3D" id="3.10.129.10">
    <property type="entry name" value="Hotdog Thioesterase"/>
    <property type="match status" value="1"/>
</dbReference>
<dbReference type="InterPro" id="IPR036388">
    <property type="entry name" value="WH-like_DNA-bd_sf"/>
</dbReference>
<dbReference type="SMART" id="SM00116">
    <property type="entry name" value="CBS"/>
    <property type="match status" value="2"/>
</dbReference>
<feature type="domain" description="CBS" evidence="3">
    <location>
        <begin position="254"/>
        <end position="309"/>
    </location>
</feature>
<dbReference type="Pfam" id="PF07085">
    <property type="entry name" value="DRTGG"/>
    <property type="match status" value="1"/>
</dbReference>
<dbReference type="SUPFAM" id="SSF46785">
    <property type="entry name" value="Winged helix' DNA-binding domain"/>
    <property type="match status" value="1"/>
</dbReference>
<dbReference type="SUPFAM" id="SSF75138">
    <property type="entry name" value="HprK N-terminal domain-like"/>
    <property type="match status" value="1"/>
</dbReference>
<dbReference type="Gene3D" id="3.40.1390.20">
    <property type="entry name" value="HprK N-terminal domain-like"/>
    <property type="match status" value="1"/>
</dbReference>
<gene>
    <name evidence="4" type="ORF">SAMN05443428_1298</name>
</gene>
<dbReference type="InterPro" id="IPR051257">
    <property type="entry name" value="Diverse_CBS-Domain"/>
</dbReference>
<evidence type="ECO:0000259" key="3">
    <source>
        <dbReference type="PROSITE" id="PS51371"/>
    </source>
</evidence>
<keyword evidence="5" id="KW-1185">Reference proteome</keyword>
<dbReference type="CDD" id="cd04596">
    <property type="entry name" value="CBS_pair_DRTGG_assoc"/>
    <property type="match status" value="1"/>
</dbReference>
<dbReference type="PANTHER" id="PTHR43080">
    <property type="entry name" value="CBS DOMAIN-CONTAINING PROTEIN CBSX3, MITOCHONDRIAL"/>
    <property type="match status" value="1"/>
</dbReference>
<dbReference type="SUPFAM" id="SSF54637">
    <property type="entry name" value="Thioesterase/thiol ester dehydrase-isomerase"/>
    <property type="match status" value="1"/>
</dbReference>
<evidence type="ECO:0000256" key="1">
    <source>
        <dbReference type="ARBA" id="ARBA00023122"/>
    </source>
</evidence>
<protein>
    <submittedName>
        <fullName evidence="4">Predicted transcriptional regulator containing CBS domains</fullName>
    </submittedName>
</protein>
<dbReference type="Gene3D" id="3.10.580.10">
    <property type="entry name" value="CBS-domain"/>
    <property type="match status" value="2"/>
</dbReference>
<dbReference type="Pfam" id="PF03061">
    <property type="entry name" value="4HBT"/>
    <property type="match status" value="1"/>
</dbReference>
<dbReference type="InterPro" id="IPR029069">
    <property type="entry name" value="HotDog_dom_sf"/>
</dbReference>
<dbReference type="STRING" id="1147123.SAMN05443428_1298"/>
<dbReference type="PANTHER" id="PTHR43080:SF2">
    <property type="entry name" value="CBS DOMAIN-CONTAINING PROTEIN"/>
    <property type="match status" value="1"/>
</dbReference>